<dbReference type="Proteomes" id="UP000325003">
    <property type="component" value="Unassembled WGS sequence"/>
</dbReference>
<evidence type="ECO:0000313" key="3">
    <source>
        <dbReference type="Proteomes" id="UP000325003"/>
    </source>
</evidence>
<dbReference type="AlphaFoldDB" id="A0A5B1LHK7"/>
<organism evidence="2 3">
    <name type="scientific">Nocardioides humilatus</name>
    <dbReference type="NCBI Taxonomy" id="2607660"/>
    <lineage>
        <taxon>Bacteria</taxon>
        <taxon>Bacillati</taxon>
        <taxon>Actinomycetota</taxon>
        <taxon>Actinomycetes</taxon>
        <taxon>Propionibacteriales</taxon>
        <taxon>Nocardioidaceae</taxon>
        <taxon>Nocardioides</taxon>
    </lineage>
</organism>
<feature type="transmembrane region" description="Helical" evidence="1">
    <location>
        <begin position="455"/>
        <end position="474"/>
    </location>
</feature>
<keyword evidence="1" id="KW-0472">Membrane</keyword>
<gene>
    <name evidence="2" type="ORF">F0U44_07235</name>
</gene>
<protein>
    <submittedName>
        <fullName evidence="2">Uncharacterized protein</fullName>
    </submittedName>
</protein>
<reference evidence="2 3" key="2">
    <citation type="submission" date="2019-09" db="EMBL/GenBank/DDBJ databases">
        <authorList>
            <person name="Jin C."/>
        </authorList>
    </citation>
    <scope>NUCLEOTIDE SEQUENCE [LARGE SCALE GENOMIC DNA]</scope>
    <source>
        <strain evidence="2 3">BN130099</strain>
    </source>
</reference>
<evidence type="ECO:0000313" key="2">
    <source>
        <dbReference type="EMBL" id="KAA1420211.1"/>
    </source>
</evidence>
<feature type="transmembrane region" description="Helical" evidence="1">
    <location>
        <begin position="213"/>
        <end position="236"/>
    </location>
</feature>
<feature type="transmembrane region" description="Helical" evidence="1">
    <location>
        <begin position="285"/>
        <end position="302"/>
    </location>
</feature>
<feature type="transmembrane region" description="Helical" evidence="1">
    <location>
        <begin position="143"/>
        <end position="169"/>
    </location>
</feature>
<keyword evidence="1" id="KW-1133">Transmembrane helix</keyword>
<feature type="transmembrane region" description="Helical" evidence="1">
    <location>
        <begin position="181"/>
        <end position="201"/>
    </location>
</feature>
<dbReference type="RefSeq" id="WP_149727635.1">
    <property type="nucleotide sequence ID" value="NZ_VUJV01000002.1"/>
</dbReference>
<feature type="transmembrane region" description="Helical" evidence="1">
    <location>
        <begin position="308"/>
        <end position="328"/>
    </location>
</feature>
<name>A0A5B1LHK7_9ACTN</name>
<comment type="caution">
    <text evidence="2">The sequence shown here is derived from an EMBL/GenBank/DDBJ whole genome shotgun (WGS) entry which is preliminary data.</text>
</comment>
<feature type="transmembrane region" description="Helical" evidence="1">
    <location>
        <begin position="348"/>
        <end position="372"/>
    </location>
</feature>
<keyword evidence="1" id="KW-0812">Transmembrane</keyword>
<keyword evidence="3" id="KW-1185">Reference proteome</keyword>
<accession>A0A5B1LHK7</accession>
<proteinExistence type="predicted"/>
<feature type="transmembrane region" description="Helical" evidence="1">
    <location>
        <begin position="33"/>
        <end position="54"/>
    </location>
</feature>
<dbReference type="EMBL" id="VUJV01000002">
    <property type="protein sequence ID" value="KAA1420211.1"/>
    <property type="molecule type" value="Genomic_DNA"/>
</dbReference>
<sequence length="493" mass="51639">MPTAPSSAEWRSAVADLRHLLWFRARTSRRRTARIAIATIGVVTAAAVIAPAWWPDRDAAAVARVEGLVPAYLLAIVALCIGSAVASGGGREVLARDAAAVHPVGPFTDHLGALVLAPLSAAWLLQTWCLLGATAWVAGPHPLALVLAEAVALLWVGCATALGQVVGWWVEWLRRGTRGVVVVRAFMAAAALVVGGSVTLARDAIGQLGGLPHPLPVLAVLLVALVALVILGGHAARLAARRPPRDEAHLESRSYPARRAARSDLRAFVRLDRGSVWRSVPVRRGVGFLTIAPGLVALAHPLPWDTLVVLPGLVVSGCVLLFGVNIWALDGRGMLWRETFPVAPSVPLLARGWVLAELLLGAGVLTILLGSIRAERPTAAYLVAAAAALVVVTGQALSGGLRWSARAPQAVDYRSARATPAPPLTMVGYSVRLALATTSTTMVLGALAGLGRTDLVVALSVILVAVSATRLVMVERRWADPQRRSRVVAAVSA</sequence>
<feature type="transmembrane region" description="Helical" evidence="1">
    <location>
        <begin position="69"/>
        <end position="90"/>
    </location>
</feature>
<feature type="transmembrane region" description="Helical" evidence="1">
    <location>
        <begin position="424"/>
        <end position="449"/>
    </location>
</feature>
<evidence type="ECO:0000256" key="1">
    <source>
        <dbReference type="SAM" id="Phobius"/>
    </source>
</evidence>
<feature type="transmembrane region" description="Helical" evidence="1">
    <location>
        <begin position="111"/>
        <end position="137"/>
    </location>
</feature>
<feature type="transmembrane region" description="Helical" evidence="1">
    <location>
        <begin position="378"/>
        <end position="403"/>
    </location>
</feature>
<reference evidence="2 3" key="1">
    <citation type="submission" date="2019-09" db="EMBL/GenBank/DDBJ databases">
        <title>Nocardioides panacisoli sp. nov., isolated from the soil of a ginseng field.</title>
        <authorList>
            <person name="Cho C."/>
        </authorList>
    </citation>
    <scope>NUCLEOTIDE SEQUENCE [LARGE SCALE GENOMIC DNA]</scope>
    <source>
        <strain evidence="2 3">BN130099</strain>
    </source>
</reference>